<evidence type="ECO:0000313" key="13">
    <source>
        <dbReference type="EMBL" id="EMG48312.1"/>
    </source>
</evidence>
<evidence type="ECO:0000313" key="14">
    <source>
        <dbReference type="Proteomes" id="UP000011777"/>
    </source>
</evidence>
<feature type="domain" description="Tim10-like" evidence="12">
    <location>
        <begin position="23"/>
        <end position="84"/>
    </location>
</feature>
<evidence type="ECO:0000259" key="12">
    <source>
        <dbReference type="Pfam" id="PF02953"/>
    </source>
</evidence>
<evidence type="ECO:0000256" key="8">
    <source>
        <dbReference type="ARBA" id="ARBA00023128"/>
    </source>
</evidence>
<dbReference type="EMBL" id="AOGT01001161">
    <property type="protein sequence ID" value="EMG48312.1"/>
    <property type="molecule type" value="Genomic_DNA"/>
</dbReference>
<keyword evidence="11" id="KW-0143">Chaperone</keyword>
<evidence type="ECO:0000256" key="6">
    <source>
        <dbReference type="ARBA" id="ARBA00022927"/>
    </source>
</evidence>
<dbReference type="GO" id="GO:0005743">
    <property type="term" value="C:mitochondrial inner membrane"/>
    <property type="evidence" value="ECO:0007669"/>
    <property type="project" value="UniProtKB-SubCell"/>
</dbReference>
<organism evidence="13 14">
    <name type="scientific">Candida maltosa (strain Xu316)</name>
    <name type="common">Yeast</name>
    <dbReference type="NCBI Taxonomy" id="1245528"/>
    <lineage>
        <taxon>Eukaryota</taxon>
        <taxon>Fungi</taxon>
        <taxon>Dikarya</taxon>
        <taxon>Ascomycota</taxon>
        <taxon>Saccharomycotina</taxon>
        <taxon>Pichiomycetes</taxon>
        <taxon>Debaryomycetaceae</taxon>
        <taxon>Candida/Lodderomyces clade</taxon>
        <taxon>Candida</taxon>
    </lineage>
</organism>
<name>M3HLK6_CANMX</name>
<protein>
    <recommendedName>
        <fullName evidence="11">Mitochondrial import inner membrane translocase subunit</fullName>
    </recommendedName>
</protein>
<gene>
    <name evidence="13" type="ORF">G210_1134</name>
</gene>
<evidence type="ECO:0000256" key="2">
    <source>
        <dbReference type="ARBA" id="ARBA00022448"/>
    </source>
</evidence>
<evidence type="ECO:0000256" key="4">
    <source>
        <dbReference type="ARBA" id="ARBA00022792"/>
    </source>
</evidence>
<dbReference type="SUPFAM" id="SSF144122">
    <property type="entry name" value="Tim10-like"/>
    <property type="match status" value="1"/>
</dbReference>
<evidence type="ECO:0000256" key="11">
    <source>
        <dbReference type="RuleBase" id="RU367043"/>
    </source>
</evidence>
<dbReference type="Gene3D" id="1.10.287.810">
    <property type="entry name" value="Mitochondrial import inner membrane translocase subunit tim13 like domains"/>
    <property type="match status" value="1"/>
</dbReference>
<dbReference type="GO" id="GO:0045039">
    <property type="term" value="P:protein insertion into mitochondrial inner membrane"/>
    <property type="evidence" value="ECO:0007669"/>
    <property type="project" value="TreeGrafter"/>
</dbReference>
<dbReference type="PANTHER" id="PTHR11038:SF18">
    <property type="entry name" value="MITOCHONDRIAL IMPORT INNER MEMBRANE TRANSLOCASE SUBUNIT TIM12"/>
    <property type="match status" value="1"/>
</dbReference>
<evidence type="ECO:0000256" key="7">
    <source>
        <dbReference type="ARBA" id="ARBA00023010"/>
    </source>
</evidence>
<evidence type="ECO:0000256" key="1">
    <source>
        <dbReference type="ARBA" id="ARBA00006720"/>
    </source>
</evidence>
<comment type="subunit">
    <text evidence="11">Heterohexamer.</text>
</comment>
<comment type="similarity">
    <text evidence="1 11">Belongs to the small Tim family.</text>
</comment>
<dbReference type="eggNOG" id="KOG3480">
    <property type="taxonomic scope" value="Eukaryota"/>
</dbReference>
<proteinExistence type="inferred from homology"/>
<keyword evidence="14" id="KW-1185">Reference proteome</keyword>
<dbReference type="OrthoDB" id="274922at2759"/>
<dbReference type="InterPro" id="IPR035427">
    <property type="entry name" value="Tim10-like_dom_sf"/>
</dbReference>
<dbReference type="GO" id="GO:0046872">
    <property type="term" value="F:metal ion binding"/>
    <property type="evidence" value="ECO:0007669"/>
    <property type="project" value="UniProtKB-KW"/>
</dbReference>
<dbReference type="OMA" id="EKCIPHE"/>
<comment type="caution">
    <text evidence="13">The sequence shown here is derived from an EMBL/GenBank/DDBJ whole genome shotgun (WGS) entry which is preliminary data.</text>
</comment>
<sequence length="109" mass="12213">MSVFLGGTSQFSRATVDPEKIKLADIQFSAMAFTFNKLLRRCELKCLLHEYGEGELTKGEQECIDRCVSKYVKANVIVGEHIQSHGLNPFNSMPEYKKVQDILASAGKK</sequence>
<keyword evidence="10 11" id="KW-1015">Disulfide bond</keyword>
<evidence type="ECO:0000256" key="3">
    <source>
        <dbReference type="ARBA" id="ARBA00022723"/>
    </source>
</evidence>
<keyword evidence="6 11" id="KW-0653">Protein transport</keyword>
<evidence type="ECO:0000256" key="5">
    <source>
        <dbReference type="ARBA" id="ARBA00022833"/>
    </source>
</evidence>
<keyword evidence="4 11" id="KW-0999">Mitochondrion inner membrane</keyword>
<keyword evidence="9" id="KW-0472">Membrane</keyword>
<comment type="subcellular location">
    <subcellularLocation>
        <location evidence="11">Mitochondrion inner membrane</location>
        <topology evidence="11">Peripheral membrane protein</topology>
        <orientation evidence="11">Intermembrane side</orientation>
    </subcellularLocation>
</comment>
<reference evidence="13 14" key="1">
    <citation type="submission" date="2013-02" db="EMBL/GenBank/DDBJ databases">
        <title>Genome sequence of Candida maltosa Xu316, a potential industrial strain for xylitol and ethanol production.</title>
        <authorList>
            <person name="Yu J."/>
            <person name="Wang Q."/>
            <person name="Geng X."/>
            <person name="Bao W."/>
            <person name="He P."/>
            <person name="Cai J."/>
        </authorList>
    </citation>
    <scope>NUCLEOTIDE SEQUENCE [LARGE SCALE GENOMIC DNA]</scope>
    <source>
        <strain evidence="14">Xu316</strain>
    </source>
</reference>
<keyword evidence="5" id="KW-0862">Zinc</keyword>
<evidence type="ECO:0000256" key="10">
    <source>
        <dbReference type="ARBA" id="ARBA00023157"/>
    </source>
</evidence>
<dbReference type="FunFam" id="1.10.287.810:FF:000011">
    <property type="entry name" value="Mitochondrial regulator of splicing 5"/>
    <property type="match status" value="1"/>
</dbReference>
<dbReference type="PANTHER" id="PTHR11038">
    <property type="entry name" value="MITOCHONDRIAL IMPORT INNER MEMBRANE TRANSLOCASE SUBUNIT TIM10"/>
    <property type="match status" value="1"/>
</dbReference>
<accession>M3HLK6</accession>
<keyword evidence="8 11" id="KW-0496">Mitochondrion</keyword>
<dbReference type="InterPro" id="IPR004217">
    <property type="entry name" value="Tim10-like"/>
</dbReference>
<dbReference type="STRING" id="1245528.M3HLK6"/>
<dbReference type="HOGENOM" id="CLU_162151_0_0_1"/>
<dbReference type="AlphaFoldDB" id="M3HLK6"/>
<comment type="domain">
    <text evidence="11">The twin CX3C motif contains 4 conserved Cys residues that form 2 disulfide bonds in the mitochondrial intermembrane space.</text>
</comment>
<comment type="function">
    <text evidence="11">Mitochondrial intermembrane chaperone that participates in the import and insertion of some multi-pass transmembrane proteins into the mitochondrial inner membrane. Also required for the transfer of beta-barrel precursors from the TOM complex to the sorting and assembly machinery (SAM complex) of the outer membrane. Acts as a chaperone-like protein that protects the hydrophobic precursors from aggregation and guide them through the mitochondrial intermembrane space.</text>
</comment>
<evidence type="ECO:0000256" key="9">
    <source>
        <dbReference type="ARBA" id="ARBA00023136"/>
    </source>
</evidence>
<dbReference type="Proteomes" id="UP000011777">
    <property type="component" value="Unassembled WGS sequence"/>
</dbReference>
<dbReference type="GO" id="GO:0015031">
    <property type="term" value="P:protein transport"/>
    <property type="evidence" value="ECO:0007669"/>
    <property type="project" value="UniProtKB-KW"/>
</dbReference>
<dbReference type="Pfam" id="PF02953">
    <property type="entry name" value="zf-Tim10_DDP"/>
    <property type="match status" value="1"/>
</dbReference>
<keyword evidence="7 11" id="KW-0811">Translocation</keyword>
<keyword evidence="3" id="KW-0479">Metal-binding</keyword>
<keyword evidence="2 11" id="KW-0813">Transport</keyword>